<sequence length="158" mass="17227">MGGGIKKKGAKRNGRCGGNSGARKSWEERGGKTRWEVGADSISGPRGNKANSLSKCMTSLKSLAENINKMKVDGLEKDEGVQETLVRGRSDTNHTPNTPPNELEMSKWPAAMVDGPSRKQQQQRRQISQISGIPARSGHISITSEEQCPERNPFKSPK</sequence>
<feature type="region of interest" description="Disordered" evidence="1">
    <location>
        <begin position="74"/>
        <end position="158"/>
    </location>
</feature>
<proteinExistence type="predicted"/>
<feature type="compositionally biased region" description="Basic and acidic residues" evidence="1">
    <location>
        <begin position="24"/>
        <end position="37"/>
    </location>
</feature>
<feature type="compositionally biased region" description="Basic and acidic residues" evidence="1">
    <location>
        <begin position="74"/>
        <end position="92"/>
    </location>
</feature>
<feature type="region of interest" description="Disordered" evidence="1">
    <location>
        <begin position="1"/>
        <end position="53"/>
    </location>
</feature>
<gene>
    <name evidence="2" type="ORF">HDC19488</name>
</gene>
<organism evidence="2">
    <name type="scientific">Drosophila melanogaster</name>
    <name type="common">Fruit fly</name>
    <dbReference type="NCBI Taxonomy" id="7227"/>
    <lineage>
        <taxon>Eukaryota</taxon>
        <taxon>Metazoa</taxon>
        <taxon>Ecdysozoa</taxon>
        <taxon>Arthropoda</taxon>
        <taxon>Hexapoda</taxon>
        <taxon>Insecta</taxon>
        <taxon>Pterygota</taxon>
        <taxon>Neoptera</taxon>
        <taxon>Endopterygota</taxon>
        <taxon>Diptera</taxon>
        <taxon>Brachycera</taxon>
        <taxon>Muscomorpha</taxon>
        <taxon>Ephydroidea</taxon>
        <taxon>Drosophilidae</taxon>
        <taxon>Drosophila</taxon>
        <taxon>Sophophora</taxon>
    </lineage>
</organism>
<evidence type="ECO:0000256" key="1">
    <source>
        <dbReference type="SAM" id="MobiDB-lite"/>
    </source>
</evidence>
<protein>
    <submittedName>
        <fullName evidence="2">HDC19488</fullName>
    </submittedName>
</protein>
<name>Q6II83_DROME</name>
<accession>Q6II83</accession>
<dbReference type="AlphaFoldDB" id="Q6II83"/>
<evidence type="ECO:0000313" key="2">
    <source>
        <dbReference type="EMBL" id="DAA03383.1"/>
    </source>
</evidence>
<dbReference type="EMBL" id="BK003183">
    <property type="protein sequence ID" value="DAA03383.1"/>
    <property type="molecule type" value="Genomic_DNA"/>
</dbReference>
<feature type="compositionally biased region" description="Basic and acidic residues" evidence="1">
    <location>
        <begin position="148"/>
        <end position="158"/>
    </location>
</feature>
<reference evidence="2" key="1">
    <citation type="journal article" date="2003" name="Genome Biol.">
        <title>An integrated gene annotation and transcriptional profiling approach towards the full gene content of the Drosophila genome.</title>
        <authorList>
            <person name="Hild M."/>
            <person name="Beckmann B."/>
            <person name="Haas S.A."/>
            <person name="Koch B."/>
            <person name="Solovyev V."/>
            <person name="Busold C."/>
            <person name="Fellenberg K."/>
            <person name="Boutros M."/>
            <person name="Vingron M."/>
            <person name="Sauer F."/>
            <person name="Hoheisel J.D."/>
            <person name="Paro R."/>
        </authorList>
    </citation>
    <scope>NUCLEOTIDE SEQUENCE</scope>
</reference>
<feature type="compositionally biased region" description="Basic residues" evidence="1">
    <location>
        <begin position="1"/>
        <end position="14"/>
    </location>
</feature>